<dbReference type="AlphaFoldDB" id="A0A254NEG3"/>
<protein>
    <submittedName>
        <fullName evidence="2">Methyltransferase</fullName>
    </submittedName>
</protein>
<keyword evidence="2" id="KW-0808">Transferase</keyword>
<keyword evidence="3" id="KW-1185">Reference proteome</keyword>
<evidence type="ECO:0000313" key="3">
    <source>
        <dbReference type="Proteomes" id="UP000197446"/>
    </source>
</evidence>
<dbReference type="EMBL" id="NISI01000001">
    <property type="protein sequence ID" value="OWR05272.1"/>
    <property type="molecule type" value="Genomic_DNA"/>
</dbReference>
<dbReference type="Gene3D" id="3.40.50.150">
    <property type="entry name" value="Vaccinia Virus protein VP39"/>
    <property type="match status" value="1"/>
</dbReference>
<dbReference type="InterPro" id="IPR052514">
    <property type="entry name" value="SAM-dependent_MTase"/>
</dbReference>
<keyword evidence="2" id="KW-0489">Methyltransferase</keyword>
<dbReference type="InterPro" id="IPR006342">
    <property type="entry name" value="FkbM_mtfrase"/>
</dbReference>
<evidence type="ECO:0000313" key="2">
    <source>
        <dbReference type="EMBL" id="OWR05272.1"/>
    </source>
</evidence>
<dbReference type="InterPro" id="IPR029063">
    <property type="entry name" value="SAM-dependent_MTases_sf"/>
</dbReference>
<name>A0A254NEG3_9BURK</name>
<dbReference type="Pfam" id="PF05050">
    <property type="entry name" value="Methyltransf_21"/>
    <property type="match status" value="1"/>
</dbReference>
<dbReference type="SUPFAM" id="SSF53335">
    <property type="entry name" value="S-adenosyl-L-methionine-dependent methyltransferases"/>
    <property type="match status" value="1"/>
</dbReference>
<dbReference type="NCBIfam" id="TIGR01444">
    <property type="entry name" value="fkbM_fam"/>
    <property type="match status" value="1"/>
</dbReference>
<organism evidence="2 3">
    <name type="scientific">Roseateles puraquae</name>
    <dbReference type="NCBI Taxonomy" id="431059"/>
    <lineage>
        <taxon>Bacteria</taxon>
        <taxon>Pseudomonadati</taxon>
        <taxon>Pseudomonadota</taxon>
        <taxon>Betaproteobacteria</taxon>
        <taxon>Burkholderiales</taxon>
        <taxon>Sphaerotilaceae</taxon>
        <taxon>Roseateles</taxon>
    </lineage>
</organism>
<dbReference type="GO" id="GO:0008168">
    <property type="term" value="F:methyltransferase activity"/>
    <property type="evidence" value="ECO:0007669"/>
    <property type="project" value="UniProtKB-KW"/>
</dbReference>
<comment type="caution">
    <text evidence="2">The sequence shown here is derived from an EMBL/GenBank/DDBJ whole genome shotgun (WGS) entry which is preliminary data.</text>
</comment>
<proteinExistence type="predicted"/>
<feature type="domain" description="Methyltransferase FkbM" evidence="1">
    <location>
        <begin position="63"/>
        <end position="231"/>
    </location>
</feature>
<dbReference type="GO" id="GO:0032259">
    <property type="term" value="P:methylation"/>
    <property type="evidence" value="ECO:0007669"/>
    <property type="project" value="UniProtKB-KW"/>
</dbReference>
<sequence length="255" mass="27800">MMAALPDVELLQTPEGLRYLLMRGPDTHGVSQSLRARGSYEPNLQVLASALLNANPQPGLVLDIGANLGSFTVPMAKRYAEHRFHCFEVQPPVFYQLCANVLLNSLGNVSAHPFGLAQAASEIEVPLPVYAEEINIGSFSLDPGMRQGVRGQEFRGETVTVKVVNLDSLFLENVRLVKIDVEGLELEVLKGAAGTLLRCGFPPILYEAWAFEWYAPKKAALEAFLQGLGYVALNFDGSENFVAQHPAFGAMIGLR</sequence>
<accession>A0A254NEG3</accession>
<dbReference type="PANTHER" id="PTHR34203:SF15">
    <property type="entry name" value="SLL1173 PROTEIN"/>
    <property type="match status" value="1"/>
</dbReference>
<reference evidence="2 3" key="1">
    <citation type="journal article" date="2007" name="Int. J. Syst. Evol. Microbiol.">
        <title>Description of Pelomonas aquatica sp. nov. and Pelomonas puraquae sp. nov., isolated from industrial and haemodialysis water.</title>
        <authorList>
            <person name="Gomila M."/>
            <person name="Bowien B."/>
            <person name="Falsen E."/>
            <person name="Moore E.R."/>
            <person name="Lalucat J."/>
        </authorList>
    </citation>
    <scope>NUCLEOTIDE SEQUENCE [LARGE SCALE GENOMIC DNA]</scope>
    <source>
        <strain evidence="2 3">CCUG 52769</strain>
    </source>
</reference>
<gene>
    <name evidence="2" type="ORF">CDO81_02055</name>
</gene>
<dbReference type="Proteomes" id="UP000197446">
    <property type="component" value="Unassembled WGS sequence"/>
</dbReference>
<dbReference type="PANTHER" id="PTHR34203">
    <property type="entry name" value="METHYLTRANSFERASE, FKBM FAMILY PROTEIN"/>
    <property type="match status" value="1"/>
</dbReference>
<evidence type="ECO:0000259" key="1">
    <source>
        <dbReference type="Pfam" id="PF05050"/>
    </source>
</evidence>